<dbReference type="PANTHER" id="PTHR36046:SF1">
    <property type="entry name" value="DUF6737 DOMAIN-CONTAINING PROTEIN"/>
    <property type="match status" value="1"/>
</dbReference>
<evidence type="ECO:0000313" key="3">
    <source>
        <dbReference type="EMBL" id="QDZ39679.1"/>
    </source>
</evidence>
<feature type="transmembrane region" description="Helical" evidence="1">
    <location>
        <begin position="21"/>
        <end position="40"/>
    </location>
</feature>
<dbReference type="EMBL" id="CP042326">
    <property type="protein sequence ID" value="QDZ39679.1"/>
    <property type="molecule type" value="Genomic_DNA"/>
</dbReference>
<keyword evidence="1" id="KW-1133">Transmembrane helix</keyword>
<keyword evidence="1" id="KW-0472">Membrane</keyword>
<dbReference type="AlphaFoldDB" id="A0A5B8NND8"/>
<reference evidence="3" key="1">
    <citation type="submission" date="2019-08" db="EMBL/GenBank/DDBJ databases">
        <title>Carotenoids and Carotenoid Binding Proteins in the Halophilic Cyanobacterium Euhalothece sp. ZM00.</title>
        <authorList>
            <person name="Cho S.M."/>
            <person name="Song J.Y."/>
            <person name="Park Y.-I."/>
        </authorList>
    </citation>
    <scope>NUCLEOTIDE SEQUENCE [LARGE SCALE GENOMIC DNA]</scope>
    <source>
        <strain evidence="3">Z-M001</strain>
    </source>
</reference>
<dbReference type="RefSeq" id="WP_146295277.1">
    <property type="nucleotide sequence ID" value="NZ_CP042326.1"/>
</dbReference>
<name>A0A5B8NND8_9CHRO</name>
<protein>
    <recommendedName>
        <fullName evidence="2">DUF6737 domain-containing protein</fullName>
    </recommendedName>
</protein>
<organism evidence="3 4">
    <name type="scientific">Euhalothece natronophila Z-M001</name>
    <dbReference type="NCBI Taxonomy" id="522448"/>
    <lineage>
        <taxon>Bacteria</taxon>
        <taxon>Bacillati</taxon>
        <taxon>Cyanobacteriota</taxon>
        <taxon>Cyanophyceae</taxon>
        <taxon>Oscillatoriophycideae</taxon>
        <taxon>Chroococcales</taxon>
        <taxon>Halothecacae</taxon>
        <taxon>Halothece cluster</taxon>
        <taxon>Euhalothece</taxon>
    </lineage>
</organism>
<dbReference type="KEGG" id="enn:FRE64_06875"/>
<dbReference type="InterPro" id="IPR046625">
    <property type="entry name" value="DUF6737"/>
</dbReference>
<dbReference type="PANTHER" id="PTHR36046">
    <property type="entry name" value="PROTEIN, PUTATIVE-RELATED"/>
    <property type="match status" value="1"/>
</dbReference>
<keyword evidence="1" id="KW-0812">Transmembrane</keyword>
<gene>
    <name evidence="3" type="ORF">FRE64_06875</name>
</gene>
<dbReference type="Proteomes" id="UP000318453">
    <property type="component" value="Chromosome"/>
</dbReference>
<feature type="domain" description="DUF6737" evidence="2">
    <location>
        <begin position="12"/>
        <end position="67"/>
    </location>
</feature>
<evidence type="ECO:0000259" key="2">
    <source>
        <dbReference type="Pfam" id="PF20522"/>
    </source>
</evidence>
<dbReference type="Pfam" id="PF20522">
    <property type="entry name" value="DUF6737"/>
    <property type="match status" value="1"/>
</dbReference>
<accession>A0A5B8NND8</accession>
<keyword evidence="4" id="KW-1185">Reference proteome</keyword>
<sequence length="77" mass="9071">MTKTTQKNSTSSIWQEKPWWCQPWSIILTGITIPTVTWLLTHLWWVTVPVIIAILAWWWLFLYIVPRGYAGGKTQVK</sequence>
<evidence type="ECO:0000256" key="1">
    <source>
        <dbReference type="SAM" id="Phobius"/>
    </source>
</evidence>
<evidence type="ECO:0000313" key="4">
    <source>
        <dbReference type="Proteomes" id="UP000318453"/>
    </source>
</evidence>
<feature type="transmembrane region" description="Helical" evidence="1">
    <location>
        <begin position="46"/>
        <end position="65"/>
    </location>
</feature>
<proteinExistence type="predicted"/>
<dbReference type="OrthoDB" id="426582at2"/>